<sequence length="519" mass="55305">MINLLAQPNRYSHANPTLPSLTSFRHVGTTALVAALSVLSGCVVGPDYQAPKMALADKWHATGAAKTSSPALAQWWQRLNDPILNDLVEKAVASNLDVAKAKASIREARATTRQEYGSLLPSVSGSSSATRDRGQVSGSEPTVYSQYQAGFDASWEIDLFGSTRRGVEAAKYGEQVTEEQLRDTLVTLVGDVASYYVQAREYQLLTALAQRSAKSQRETARLTREQIDAGIVSRVDVAKAEAQAASTEADIPSYQITYATSVNRLAVLLGQSPMTLDAVMRKSKPIPFPPSKTAAGVPADVLTNRPDVRAAERQLAQATAKIGQAEANRYPSLSLTGSIDTSATNLADLGKKSTISWSFGPQVSVPIFQGGQLKAAVDVAKAQRDEYFFAYQSSVLGAMEDVENAITSLNRARSRLASLTKSARGYREASLLSKELYEAGSIDLFDVLDAERSLYSAESNAIQAQADIATYYIALNKALGGGWAGPVDIGQSPVADTNEGPHLASNPAGGLKAAARSPQ</sequence>
<proteinExistence type="inferred from homology"/>
<comment type="caution">
    <text evidence="4">The sequence shown here is derived from an EMBL/GenBank/DDBJ whole genome shotgun (WGS) entry which is preliminary data.</text>
</comment>
<comment type="subcellular location">
    <subcellularLocation>
        <location evidence="2">Cell membrane</location>
        <topology evidence="2">Lipid-anchor</topology>
    </subcellularLocation>
</comment>
<dbReference type="GO" id="GO:0005886">
    <property type="term" value="C:plasma membrane"/>
    <property type="evidence" value="ECO:0007669"/>
    <property type="project" value="UniProtKB-SubCell"/>
</dbReference>
<dbReference type="AlphaFoldDB" id="A0A559STV3"/>
<evidence type="ECO:0000256" key="1">
    <source>
        <dbReference type="ARBA" id="ARBA00007613"/>
    </source>
</evidence>
<feature type="region of interest" description="Disordered" evidence="3">
    <location>
        <begin position="116"/>
        <end position="140"/>
    </location>
</feature>
<evidence type="ECO:0000256" key="2">
    <source>
        <dbReference type="RuleBase" id="RU362097"/>
    </source>
</evidence>
<comment type="similarity">
    <text evidence="1 2">Belongs to the outer membrane factor (OMF) (TC 1.B.17) family.</text>
</comment>
<accession>A0A559STV3</accession>
<reference evidence="4 5" key="1">
    <citation type="submission" date="2019-06" db="EMBL/GenBank/DDBJ databases">
        <title>Pac Bio to generate improved reference genome sequences for organisms with transposon mutant libraries (support for FEBA project).</title>
        <authorList>
            <person name="Blow M."/>
        </authorList>
    </citation>
    <scope>NUCLEOTIDE SEQUENCE [LARGE SCALE GENOMIC DNA]</scope>
    <source>
        <strain evidence="4 5">USDA 1844</strain>
    </source>
</reference>
<gene>
    <name evidence="4" type="ORF">BCL32_6117</name>
</gene>
<keyword evidence="2" id="KW-0564">Palmitate</keyword>
<dbReference type="InterPro" id="IPR003423">
    <property type="entry name" value="OMP_efflux"/>
</dbReference>
<organism evidence="4 5">
    <name type="scientific">Rhizobium mongolense USDA 1844</name>
    <dbReference type="NCBI Taxonomy" id="1079460"/>
    <lineage>
        <taxon>Bacteria</taxon>
        <taxon>Pseudomonadati</taxon>
        <taxon>Pseudomonadota</taxon>
        <taxon>Alphaproteobacteria</taxon>
        <taxon>Hyphomicrobiales</taxon>
        <taxon>Rhizobiaceae</taxon>
        <taxon>Rhizobium/Agrobacterium group</taxon>
        <taxon>Rhizobium</taxon>
    </lineage>
</organism>
<keyword evidence="2" id="KW-1134">Transmembrane beta strand</keyword>
<dbReference type="Gene3D" id="2.20.200.10">
    <property type="entry name" value="Outer membrane efflux proteins (OEP)"/>
    <property type="match status" value="1"/>
</dbReference>
<feature type="region of interest" description="Disordered" evidence="3">
    <location>
        <begin position="492"/>
        <end position="519"/>
    </location>
</feature>
<dbReference type="Proteomes" id="UP000319824">
    <property type="component" value="Unassembled WGS sequence"/>
</dbReference>
<name>A0A559STV3_9HYPH</name>
<dbReference type="Pfam" id="PF02321">
    <property type="entry name" value="OEP"/>
    <property type="match status" value="2"/>
</dbReference>
<dbReference type="PANTHER" id="PTHR30203:SF25">
    <property type="entry name" value="OUTER MEMBRANE PROTEIN-RELATED"/>
    <property type="match status" value="1"/>
</dbReference>
<feature type="compositionally biased region" description="Low complexity" evidence="3">
    <location>
        <begin position="117"/>
        <end position="128"/>
    </location>
</feature>
<dbReference type="InterPro" id="IPR010131">
    <property type="entry name" value="MdtP/NodT-like"/>
</dbReference>
<dbReference type="GO" id="GO:0015562">
    <property type="term" value="F:efflux transmembrane transporter activity"/>
    <property type="evidence" value="ECO:0007669"/>
    <property type="project" value="InterPro"/>
</dbReference>
<dbReference type="Gene3D" id="1.20.1600.10">
    <property type="entry name" value="Outer membrane efflux proteins (OEP)"/>
    <property type="match status" value="1"/>
</dbReference>
<evidence type="ECO:0000313" key="4">
    <source>
        <dbReference type="EMBL" id="TVZ65784.1"/>
    </source>
</evidence>
<dbReference type="NCBIfam" id="TIGR01845">
    <property type="entry name" value="outer_NodT"/>
    <property type="match status" value="1"/>
</dbReference>
<dbReference type="EMBL" id="VISO01000003">
    <property type="protein sequence ID" value="TVZ65784.1"/>
    <property type="molecule type" value="Genomic_DNA"/>
</dbReference>
<evidence type="ECO:0000256" key="3">
    <source>
        <dbReference type="SAM" id="MobiDB-lite"/>
    </source>
</evidence>
<evidence type="ECO:0000313" key="5">
    <source>
        <dbReference type="Proteomes" id="UP000319824"/>
    </source>
</evidence>
<dbReference type="SUPFAM" id="SSF56954">
    <property type="entry name" value="Outer membrane efflux proteins (OEP)"/>
    <property type="match status" value="1"/>
</dbReference>
<dbReference type="PANTHER" id="PTHR30203">
    <property type="entry name" value="OUTER MEMBRANE CATION EFFLUX PROTEIN"/>
    <property type="match status" value="1"/>
</dbReference>
<keyword evidence="2" id="KW-0472">Membrane</keyword>
<protein>
    <submittedName>
        <fullName evidence="4">NodT family efflux transporter outer membrane factor (OMF) lipoprotein</fullName>
    </submittedName>
</protein>
<keyword evidence="2 4" id="KW-0449">Lipoprotein</keyword>
<keyword evidence="2" id="KW-0812">Transmembrane</keyword>